<dbReference type="Pfam" id="PF01129">
    <property type="entry name" value="ART"/>
    <property type="match status" value="1"/>
</dbReference>
<dbReference type="GO" id="GO:0016779">
    <property type="term" value="F:nucleotidyltransferase activity"/>
    <property type="evidence" value="ECO:0007669"/>
    <property type="project" value="UniProtKB-KW"/>
</dbReference>
<evidence type="ECO:0000256" key="4">
    <source>
        <dbReference type="ARBA" id="ARBA00022695"/>
    </source>
</evidence>
<dbReference type="GO" id="GO:0106274">
    <property type="term" value="F:NAD+-protein-arginine ADP-ribosyltransferase activity"/>
    <property type="evidence" value="ECO:0007669"/>
    <property type="project" value="UniProtKB-EC"/>
</dbReference>
<proteinExistence type="inferred from homology"/>
<comment type="catalytic activity">
    <reaction evidence="5 7">
        <text>L-arginyl-[protein] + NAD(+) = N(omega)-(ADP-D-ribosyl)-L-arginyl-[protein] + nicotinamide + H(+)</text>
        <dbReference type="Rhea" id="RHEA:19149"/>
        <dbReference type="Rhea" id="RHEA-COMP:10532"/>
        <dbReference type="Rhea" id="RHEA-COMP:15087"/>
        <dbReference type="ChEBI" id="CHEBI:15378"/>
        <dbReference type="ChEBI" id="CHEBI:17154"/>
        <dbReference type="ChEBI" id="CHEBI:29965"/>
        <dbReference type="ChEBI" id="CHEBI:57540"/>
        <dbReference type="ChEBI" id="CHEBI:142554"/>
        <dbReference type="EC" id="2.4.2.31"/>
    </reaction>
</comment>
<keyword evidence="7" id="KW-0521">NADP</keyword>
<dbReference type="InterPro" id="IPR019734">
    <property type="entry name" value="TPR_rpt"/>
</dbReference>
<dbReference type="AlphaFoldDB" id="A0A8S2V1T5"/>
<keyword evidence="2 7" id="KW-0328">Glycosyltransferase</keyword>
<dbReference type="EMBL" id="CAJOBA010067632">
    <property type="protein sequence ID" value="CAF4372486.1"/>
    <property type="molecule type" value="Genomic_DNA"/>
</dbReference>
<name>A0A8S2V1T5_9BILA</name>
<feature type="non-terminal residue" evidence="8">
    <location>
        <position position="492"/>
    </location>
</feature>
<dbReference type="PROSITE" id="PS50005">
    <property type="entry name" value="TPR"/>
    <property type="match status" value="1"/>
</dbReference>
<dbReference type="SUPFAM" id="SSF48452">
    <property type="entry name" value="TPR-like"/>
    <property type="match status" value="1"/>
</dbReference>
<feature type="repeat" description="TPR" evidence="6">
    <location>
        <begin position="435"/>
        <end position="468"/>
    </location>
</feature>
<accession>A0A8S2V1T5</accession>
<organism evidence="8 9">
    <name type="scientific">Didymodactylos carnosus</name>
    <dbReference type="NCBI Taxonomy" id="1234261"/>
    <lineage>
        <taxon>Eukaryota</taxon>
        <taxon>Metazoa</taxon>
        <taxon>Spiralia</taxon>
        <taxon>Gnathifera</taxon>
        <taxon>Rotifera</taxon>
        <taxon>Eurotatoria</taxon>
        <taxon>Bdelloidea</taxon>
        <taxon>Philodinida</taxon>
        <taxon>Philodinidae</taxon>
        <taxon>Didymodactylos</taxon>
    </lineage>
</organism>
<keyword evidence="7" id="KW-0520">NAD</keyword>
<dbReference type="SUPFAM" id="SSF56399">
    <property type="entry name" value="ADP-ribosylation"/>
    <property type="match status" value="1"/>
</dbReference>
<evidence type="ECO:0000256" key="1">
    <source>
        <dbReference type="ARBA" id="ARBA00009558"/>
    </source>
</evidence>
<sequence>MSEVLNNDKLIIIWLDANIDPKLERDLHCAVSVLKVFQDPDQCVDHIISFENGENVLLIVSGSYGRNIVPLIYQISQLVWIYIYCINKQVNEQWAKNYEKIHGVFTEKQELLAKLNKDIYVYTRNVEQITSSVCTNLGNSTRPLTEEKVTFMWFQLLIEILLLTPQLPIALDEMLNICSRDYIDNHAEQTNITEFKQALIPEKAVWWYTRDTFLYKLLNKALRTQNIDDIFRFRYFIVHLHNQLTQLHRDYIKSFADKSKELICYRGQQITSNELERLKKDLGSLISMNGFLSTTTSFHVAKEFALKNISSNTKPILFHIHIDLTVPTSTPFANISQWSAFKAEDEVLFSLGAVFRLDLIKQEGNLLHIHLKMGTVEMDPQVKALLDYTRQEICSTRMTFSTYGKFLALMSEFDSSIKYFKQLLIQLPNNHPDLATINNDMAYAYRESHQFNEALEYYNEAIRRRELQTRMSSNDHNLDLAQSYGEVGWLHM</sequence>
<dbReference type="Proteomes" id="UP000682733">
    <property type="component" value="Unassembled WGS sequence"/>
</dbReference>
<dbReference type="EC" id="2.4.2.31" evidence="7"/>
<reference evidence="8" key="1">
    <citation type="submission" date="2021-02" db="EMBL/GenBank/DDBJ databases">
        <authorList>
            <person name="Nowell W R."/>
        </authorList>
    </citation>
    <scope>NUCLEOTIDE SEQUENCE</scope>
</reference>
<gene>
    <name evidence="8" type="ORF">TMI583_LOCUS42121</name>
</gene>
<evidence type="ECO:0000313" key="9">
    <source>
        <dbReference type="Proteomes" id="UP000682733"/>
    </source>
</evidence>
<keyword evidence="6" id="KW-0802">TPR repeat</keyword>
<evidence type="ECO:0000256" key="7">
    <source>
        <dbReference type="RuleBase" id="RU361228"/>
    </source>
</evidence>
<dbReference type="InterPro" id="IPR011990">
    <property type="entry name" value="TPR-like_helical_dom_sf"/>
</dbReference>
<evidence type="ECO:0000256" key="2">
    <source>
        <dbReference type="ARBA" id="ARBA00022676"/>
    </source>
</evidence>
<dbReference type="Pfam" id="PF13424">
    <property type="entry name" value="TPR_12"/>
    <property type="match status" value="1"/>
</dbReference>
<dbReference type="Gene3D" id="1.25.40.10">
    <property type="entry name" value="Tetratricopeptide repeat domain"/>
    <property type="match status" value="1"/>
</dbReference>
<evidence type="ECO:0000313" key="8">
    <source>
        <dbReference type="EMBL" id="CAF4372486.1"/>
    </source>
</evidence>
<dbReference type="Gene3D" id="3.90.176.10">
    <property type="entry name" value="Toxin ADP-ribosyltransferase, Chain A, domain 1"/>
    <property type="match status" value="1"/>
</dbReference>
<keyword evidence="4" id="KW-0548">Nucleotidyltransferase</keyword>
<evidence type="ECO:0000256" key="6">
    <source>
        <dbReference type="PROSITE-ProRule" id="PRU00339"/>
    </source>
</evidence>
<keyword evidence="3 7" id="KW-0808">Transferase</keyword>
<dbReference type="PROSITE" id="PS51996">
    <property type="entry name" value="TR_MART"/>
    <property type="match status" value="1"/>
</dbReference>
<comment type="caution">
    <text evidence="8">The sequence shown here is derived from an EMBL/GenBank/DDBJ whole genome shotgun (WGS) entry which is preliminary data.</text>
</comment>
<dbReference type="InterPro" id="IPR000768">
    <property type="entry name" value="ART"/>
</dbReference>
<comment type="similarity">
    <text evidence="1 7">Belongs to the Arg-specific ADP-ribosyltransferase family.</text>
</comment>
<evidence type="ECO:0000256" key="5">
    <source>
        <dbReference type="ARBA" id="ARBA00047597"/>
    </source>
</evidence>
<evidence type="ECO:0000256" key="3">
    <source>
        <dbReference type="ARBA" id="ARBA00022679"/>
    </source>
</evidence>
<protein>
    <recommendedName>
        <fullName evidence="7">NAD(P)(+)--arginine ADP-ribosyltransferase</fullName>
        <ecNumber evidence="7">2.4.2.31</ecNumber>
    </recommendedName>
    <alternativeName>
        <fullName evidence="7">Mono(ADP-ribosyl)transferase</fullName>
    </alternativeName>
</protein>